<name>A0ABV4YXU6_9BACI</name>
<accession>A0ABV4YXU6</accession>
<reference evidence="1 2" key="1">
    <citation type="submission" date="2024-05" db="EMBL/GenBank/DDBJ databases">
        <authorList>
            <person name="Venkateswaran K."/>
        </authorList>
    </citation>
    <scope>NUCLEOTIDE SEQUENCE [LARGE SCALE GENOMIC DNA]</scope>
    <source>
        <strain evidence="1 2">179-C4-2-HS</strain>
    </source>
</reference>
<comment type="caution">
    <text evidence="1">The sequence shown here is derived from an EMBL/GenBank/DDBJ whole genome shotgun (WGS) entry which is preliminary data.</text>
</comment>
<gene>
    <name evidence="1" type="ORF">P5G62_021390</name>
</gene>
<keyword evidence="2" id="KW-1185">Reference proteome</keyword>
<proteinExistence type="predicted"/>
<dbReference type="InterPro" id="IPR021617">
    <property type="entry name" value="DUF3231"/>
</dbReference>
<dbReference type="RefSeq" id="WP_306077065.1">
    <property type="nucleotide sequence ID" value="NZ_JAROBZ020000001.1"/>
</dbReference>
<organism evidence="1 2">
    <name type="scientific">Neobacillus driksii</name>
    <dbReference type="NCBI Taxonomy" id="3035913"/>
    <lineage>
        <taxon>Bacteria</taxon>
        <taxon>Bacillati</taxon>
        <taxon>Bacillota</taxon>
        <taxon>Bacilli</taxon>
        <taxon>Bacillales</taxon>
        <taxon>Bacillaceae</taxon>
        <taxon>Neobacillus</taxon>
    </lineage>
</organism>
<dbReference type="InterPro" id="IPR012347">
    <property type="entry name" value="Ferritin-like"/>
</dbReference>
<protein>
    <submittedName>
        <fullName evidence="1">DUF3231 family protein</fullName>
    </submittedName>
</protein>
<dbReference type="Proteomes" id="UP001241748">
    <property type="component" value="Unassembled WGS sequence"/>
</dbReference>
<dbReference type="Gene3D" id="1.20.1260.10">
    <property type="match status" value="1"/>
</dbReference>
<evidence type="ECO:0000313" key="1">
    <source>
        <dbReference type="EMBL" id="MFB3169669.1"/>
    </source>
</evidence>
<dbReference type="Pfam" id="PF11553">
    <property type="entry name" value="DUF3231"/>
    <property type="match status" value="1"/>
</dbReference>
<sequence length="175" mass="20150">MKVFELIQDIFQPFMDGKKRPLNVMEVSNLWFFLLGTETTMRNEEIGINLAQDPELKQILKDIRETVHVPIRDELKEFLMKEGVPFPKTTPVKPAGDFKDIPEGAKLNDEEMANLMSYNLAMGVNYASKGLTESIRADVGLIFSKIILRKTTAGLIMKQYLDRHEWLQIAPYYKP</sequence>
<dbReference type="EMBL" id="JAROBZ020000001">
    <property type="protein sequence ID" value="MFB3169669.1"/>
    <property type="molecule type" value="Genomic_DNA"/>
</dbReference>
<evidence type="ECO:0000313" key="2">
    <source>
        <dbReference type="Proteomes" id="UP001241748"/>
    </source>
</evidence>